<dbReference type="Pfam" id="PF01479">
    <property type="entry name" value="S4"/>
    <property type="match status" value="1"/>
</dbReference>
<evidence type="ECO:0000313" key="8">
    <source>
        <dbReference type="Proteomes" id="UP000011866"/>
    </source>
</evidence>
<organism evidence="7 8">
    <name type="scientific">Thalassolituus oleivorans MIL-1</name>
    <dbReference type="NCBI Taxonomy" id="1298593"/>
    <lineage>
        <taxon>Bacteria</taxon>
        <taxon>Pseudomonadati</taxon>
        <taxon>Pseudomonadota</taxon>
        <taxon>Gammaproteobacteria</taxon>
        <taxon>Oceanospirillales</taxon>
        <taxon>Oceanospirillaceae</taxon>
        <taxon>Thalassolituus</taxon>
    </lineage>
</organism>
<keyword evidence="8" id="KW-1185">Reference proteome</keyword>
<keyword evidence="3 4" id="KW-0238">DNA-binding</keyword>
<dbReference type="PIRSF" id="PIRSF016821">
    <property type="entry name" value="HSP15"/>
    <property type="match status" value="1"/>
</dbReference>
<evidence type="ECO:0000259" key="6">
    <source>
        <dbReference type="SMART" id="SM00363"/>
    </source>
</evidence>
<feature type="compositionally biased region" description="Basic and acidic residues" evidence="5">
    <location>
        <begin position="122"/>
        <end position="143"/>
    </location>
</feature>
<dbReference type="GO" id="GO:0034605">
    <property type="term" value="P:cellular response to heat"/>
    <property type="evidence" value="ECO:0007669"/>
    <property type="project" value="InterPro"/>
</dbReference>
<dbReference type="AlphaFoldDB" id="M5E9S6"/>
<gene>
    <name evidence="7" type="ORF">TOL_3633</name>
</gene>
<feature type="domain" description="RNA-binding S4" evidence="6">
    <location>
        <begin position="19"/>
        <end position="82"/>
    </location>
</feature>
<evidence type="ECO:0000256" key="3">
    <source>
        <dbReference type="ARBA" id="ARBA00023125"/>
    </source>
</evidence>
<dbReference type="InterPro" id="IPR036986">
    <property type="entry name" value="S4_RNA-bd_sf"/>
</dbReference>
<dbReference type="eggNOG" id="COG1188">
    <property type="taxonomic scope" value="Bacteria"/>
</dbReference>
<protein>
    <recommendedName>
        <fullName evidence="4">Heat shock protein 15</fullName>
    </recommendedName>
</protein>
<dbReference type="NCBIfam" id="NF007673">
    <property type="entry name" value="PRK10348.1"/>
    <property type="match status" value="1"/>
</dbReference>
<dbReference type="CDD" id="cd00165">
    <property type="entry name" value="S4"/>
    <property type="match status" value="1"/>
</dbReference>
<feature type="region of interest" description="Disordered" evidence="5">
    <location>
        <begin position="117"/>
        <end position="143"/>
    </location>
</feature>
<reference evidence="7 8" key="1">
    <citation type="journal article" date="2013" name="Genome Announc.">
        <title>Genome Sequence of Thalassolituus oleivorans MIL-1 (DSM 14913T).</title>
        <authorList>
            <person name="Golyshin P.N."/>
            <person name="Werner J."/>
            <person name="Chernikova T.N."/>
            <person name="Tran H."/>
            <person name="Ferrer M."/>
            <person name="Yakimov M.M."/>
            <person name="Teeling H."/>
            <person name="Golyshina O.V."/>
        </authorList>
    </citation>
    <scope>NUCLEOTIDE SEQUENCE [LARGE SCALE GENOMIC DNA]</scope>
    <source>
        <strain evidence="7 8">MIL-1</strain>
    </source>
</reference>
<dbReference type="Proteomes" id="UP000011866">
    <property type="component" value="Chromosome"/>
</dbReference>
<dbReference type="SUPFAM" id="SSF55174">
    <property type="entry name" value="Alpha-L RNA-binding motif"/>
    <property type="match status" value="1"/>
</dbReference>
<name>M5E9S6_9GAMM</name>
<comment type="similarity">
    <text evidence="1 4">Belongs to the HSP15 family.</text>
</comment>
<accession>M5E9S6</accession>
<dbReference type="InterPro" id="IPR002942">
    <property type="entry name" value="S4_RNA-bd"/>
</dbReference>
<dbReference type="STRING" id="187493.CN03_00215"/>
<proteinExistence type="inferred from homology"/>
<keyword evidence="2 4" id="KW-0694">RNA-binding</keyword>
<dbReference type="InterPro" id="IPR025708">
    <property type="entry name" value="HSP15"/>
</dbReference>
<dbReference type="HOGENOM" id="CLU_101003_2_1_6"/>
<dbReference type="GO" id="GO:0043023">
    <property type="term" value="F:ribosomal large subunit binding"/>
    <property type="evidence" value="ECO:0007669"/>
    <property type="project" value="InterPro"/>
</dbReference>
<dbReference type="Gene3D" id="3.10.290.10">
    <property type="entry name" value="RNA-binding S4 domain"/>
    <property type="match status" value="1"/>
</dbReference>
<evidence type="ECO:0000256" key="5">
    <source>
        <dbReference type="SAM" id="MobiDB-lite"/>
    </source>
</evidence>
<evidence type="ECO:0000313" key="7">
    <source>
        <dbReference type="EMBL" id="CCU74016.1"/>
    </source>
</evidence>
<evidence type="ECO:0000256" key="4">
    <source>
        <dbReference type="PIRNR" id="PIRNR016821"/>
    </source>
</evidence>
<dbReference type="GO" id="GO:0003727">
    <property type="term" value="F:single-stranded RNA binding"/>
    <property type="evidence" value="ECO:0007669"/>
    <property type="project" value="InterPro"/>
</dbReference>
<dbReference type="KEGG" id="tol:TOL_3633"/>
<evidence type="ECO:0000256" key="2">
    <source>
        <dbReference type="ARBA" id="ARBA00022884"/>
    </source>
</evidence>
<dbReference type="PATRIC" id="fig|1298593.3.peg.3511"/>
<dbReference type="SMART" id="SM00363">
    <property type="entry name" value="S4"/>
    <property type="match status" value="1"/>
</dbReference>
<dbReference type="PROSITE" id="PS50889">
    <property type="entry name" value="S4"/>
    <property type="match status" value="1"/>
</dbReference>
<evidence type="ECO:0000256" key="1">
    <source>
        <dbReference type="ARBA" id="ARBA00008396"/>
    </source>
</evidence>
<sequence length="143" mass="16260">MLIEIGATVSATDSNTSKIRIDKWLWAARFFKTRAAAKTAIDGGKVHFQGQRCKVSKTVDVGDKLTIRQGFDEKTVVITGLSEQRRGAPEARLLYEETPESIKQRIDKAETRRIINAAGMAPDHKPNKKERRDISRFKQRQDY</sequence>
<dbReference type="EMBL" id="HF680312">
    <property type="protein sequence ID" value="CCU74016.1"/>
    <property type="molecule type" value="Genomic_DNA"/>
</dbReference>
<dbReference type="GO" id="GO:0003677">
    <property type="term" value="F:DNA binding"/>
    <property type="evidence" value="ECO:0007669"/>
    <property type="project" value="UniProtKB-KW"/>
</dbReference>